<proteinExistence type="predicted"/>
<dbReference type="AlphaFoldDB" id="A0A9P0HCA3"/>
<sequence>MNAGNSVFISCEKMKGYSEMKRSKTYR</sequence>
<evidence type="ECO:0000313" key="2">
    <source>
        <dbReference type="Proteomes" id="UP001152798"/>
    </source>
</evidence>
<organism evidence="1 2">
    <name type="scientific">Nezara viridula</name>
    <name type="common">Southern green stink bug</name>
    <name type="synonym">Cimex viridulus</name>
    <dbReference type="NCBI Taxonomy" id="85310"/>
    <lineage>
        <taxon>Eukaryota</taxon>
        <taxon>Metazoa</taxon>
        <taxon>Ecdysozoa</taxon>
        <taxon>Arthropoda</taxon>
        <taxon>Hexapoda</taxon>
        <taxon>Insecta</taxon>
        <taxon>Pterygota</taxon>
        <taxon>Neoptera</taxon>
        <taxon>Paraneoptera</taxon>
        <taxon>Hemiptera</taxon>
        <taxon>Heteroptera</taxon>
        <taxon>Panheteroptera</taxon>
        <taxon>Pentatomomorpha</taxon>
        <taxon>Pentatomoidea</taxon>
        <taxon>Pentatomidae</taxon>
        <taxon>Pentatominae</taxon>
        <taxon>Nezara</taxon>
    </lineage>
</organism>
<dbReference type="EMBL" id="OV725080">
    <property type="protein sequence ID" value="CAH1399229.1"/>
    <property type="molecule type" value="Genomic_DNA"/>
</dbReference>
<keyword evidence="2" id="KW-1185">Reference proteome</keyword>
<protein>
    <submittedName>
        <fullName evidence="1">Uncharacterized protein</fullName>
    </submittedName>
</protein>
<gene>
    <name evidence="1" type="ORF">NEZAVI_LOCUS8717</name>
</gene>
<evidence type="ECO:0000313" key="1">
    <source>
        <dbReference type="EMBL" id="CAH1399229.1"/>
    </source>
</evidence>
<accession>A0A9P0HCA3</accession>
<name>A0A9P0HCA3_NEZVI</name>
<reference evidence="1" key="1">
    <citation type="submission" date="2022-01" db="EMBL/GenBank/DDBJ databases">
        <authorList>
            <person name="King R."/>
        </authorList>
    </citation>
    <scope>NUCLEOTIDE SEQUENCE</scope>
</reference>
<dbReference type="Proteomes" id="UP001152798">
    <property type="component" value="Chromosome 4"/>
</dbReference>